<dbReference type="SUPFAM" id="SSF160350">
    <property type="entry name" value="Rnp2-like"/>
    <property type="match status" value="1"/>
</dbReference>
<dbReference type="GO" id="GO:0005730">
    <property type="term" value="C:nucleolus"/>
    <property type="evidence" value="ECO:0007669"/>
    <property type="project" value="TreeGrafter"/>
</dbReference>
<reference evidence="3 4" key="1">
    <citation type="journal article" date="2024" name="Nat. Commun.">
        <title>Phylogenomics reveals the evolutionary origins of lichenization in chlorophyte algae.</title>
        <authorList>
            <person name="Puginier C."/>
            <person name="Libourel C."/>
            <person name="Otte J."/>
            <person name="Skaloud P."/>
            <person name="Haon M."/>
            <person name="Grisel S."/>
            <person name="Petersen M."/>
            <person name="Berrin J.G."/>
            <person name="Delaux P.M."/>
            <person name="Dal Grande F."/>
            <person name="Keller J."/>
        </authorList>
    </citation>
    <scope>NUCLEOTIDE SEQUENCE [LARGE SCALE GENOMIC DNA]</scope>
    <source>
        <strain evidence="3 4">SAG 2043</strain>
    </source>
</reference>
<comment type="similarity">
    <text evidence="1">Belongs to the eukaryotic/archaeal RNase P protein component 2 family.</text>
</comment>
<evidence type="ECO:0000313" key="4">
    <source>
        <dbReference type="Proteomes" id="UP001489004"/>
    </source>
</evidence>
<accession>A0AAW1PI55</accession>
<keyword evidence="2" id="KW-0819">tRNA processing</keyword>
<dbReference type="PANTHER" id="PTHR15441">
    <property type="entry name" value="RIBONUCLEASE P PROTEIN SUBUNIT P14"/>
    <property type="match status" value="1"/>
</dbReference>
<dbReference type="Pfam" id="PF01900">
    <property type="entry name" value="RNase_P_Rpp14"/>
    <property type="match status" value="1"/>
</dbReference>
<protein>
    <submittedName>
        <fullName evidence="3">Uncharacterized protein</fullName>
    </submittedName>
</protein>
<dbReference type="Proteomes" id="UP001489004">
    <property type="component" value="Unassembled WGS sequence"/>
</dbReference>
<evidence type="ECO:0000256" key="1">
    <source>
        <dbReference type="ARBA" id="ARBA00010800"/>
    </source>
</evidence>
<name>A0AAW1PI55_9CHLO</name>
<organism evidence="3 4">
    <name type="scientific">[Myrmecia] bisecta</name>
    <dbReference type="NCBI Taxonomy" id="41462"/>
    <lineage>
        <taxon>Eukaryota</taxon>
        <taxon>Viridiplantae</taxon>
        <taxon>Chlorophyta</taxon>
        <taxon>core chlorophytes</taxon>
        <taxon>Trebouxiophyceae</taxon>
        <taxon>Trebouxiales</taxon>
        <taxon>Trebouxiaceae</taxon>
        <taxon>Myrmecia</taxon>
    </lineage>
</organism>
<comment type="caution">
    <text evidence="3">The sequence shown here is derived from an EMBL/GenBank/DDBJ whole genome shotgun (WGS) entry which is preliminary data.</text>
</comment>
<evidence type="ECO:0000313" key="3">
    <source>
        <dbReference type="EMBL" id="KAK9809091.1"/>
    </source>
</evidence>
<sequence>MVRFKNRYFLLEVVWKEGKVDESLDEVGVLKELRDSIQENFGDFGAAQAMASVLVKYYNPLTSLCILRCSREQLRQVWCAASLITQIRRRTVLIQMIKLAGTLQSCQRAAVQYNQNLMKQLRLSRLQQATASDAHYQLVDLQLLAIPCNERSGGGCRIKRCARDKRTNNPQVPGSCGLWWFASALRDSSRPVCA</sequence>
<dbReference type="GO" id="GO:0001682">
    <property type="term" value="P:tRNA 5'-leader removal"/>
    <property type="evidence" value="ECO:0007669"/>
    <property type="project" value="InterPro"/>
</dbReference>
<dbReference type="InterPro" id="IPR038085">
    <property type="entry name" value="Rnp2-like_sf"/>
</dbReference>
<dbReference type="GO" id="GO:0033204">
    <property type="term" value="F:ribonuclease P RNA binding"/>
    <property type="evidence" value="ECO:0007669"/>
    <property type="project" value="TreeGrafter"/>
</dbReference>
<proteinExistence type="inferred from homology"/>
<evidence type="ECO:0000256" key="2">
    <source>
        <dbReference type="ARBA" id="ARBA00022694"/>
    </source>
</evidence>
<dbReference type="GO" id="GO:0000172">
    <property type="term" value="C:ribonuclease MRP complex"/>
    <property type="evidence" value="ECO:0007669"/>
    <property type="project" value="TreeGrafter"/>
</dbReference>
<dbReference type="PANTHER" id="PTHR15441:SF2">
    <property type="entry name" value="RIBONUCLEASE P_MRP PROTEIN SUBUNIT POP5"/>
    <property type="match status" value="1"/>
</dbReference>
<dbReference type="AlphaFoldDB" id="A0AAW1PI55"/>
<dbReference type="GO" id="GO:0030681">
    <property type="term" value="C:multimeric ribonuclease P complex"/>
    <property type="evidence" value="ECO:0007669"/>
    <property type="project" value="TreeGrafter"/>
</dbReference>
<gene>
    <name evidence="3" type="ORF">WJX72_009257</name>
</gene>
<dbReference type="InterPro" id="IPR002759">
    <property type="entry name" value="Pop5/Rpp14/Rnp2-like"/>
</dbReference>
<dbReference type="EMBL" id="JALJOR010000011">
    <property type="protein sequence ID" value="KAK9809091.1"/>
    <property type="molecule type" value="Genomic_DNA"/>
</dbReference>
<keyword evidence="4" id="KW-1185">Reference proteome</keyword>
<dbReference type="Gene3D" id="3.30.70.3250">
    <property type="entry name" value="Ribonuclease P, Pop5 subunit"/>
    <property type="match status" value="1"/>
</dbReference>